<sequence length="513" mass="57864">MLKVLEPLHEMLDNGAVANNTTIKEKAFIQAYHHELLEAYECCMNYKRSGRDGDLTQSVSPELLECRDLELAVPGTYRADSPVVTIKSFAPKLEVITSKQRPRKLTIHGSNGEDFAFLLKGDEDLRQDERVMQLFGLVNTLLENARKTSEKDLSIQRYSVIPLSPNSGLIGWVPDCDTLHHLSRDYRDASKITLNQEHKLMLSFAPDYDNLPLIAKVEVFEFALQNTEGNDVARVLWLKSRTSEVWLHRRTNYTRSLAVMSMVGYLLGLGNRHPSNLMLHRYSGKILHIDFGDCFEASMNREKFPEKVPFRLTRMLVKAMGVGGIEGNFLLTCENVMQVLRANKDSVMAMMEAFVHDPLINWRLFNFNEVPLASTHVPAVVNSEETAPNRELLQPQRGARERELLQAVNQLGDANEVLNQRAVVVMARMSHKLTGRDFNTSSSVSTNSIQHAIDHNSLIAGDTREVEHGLSVKQQVGKLILQATSHENLCQNYVGAKKLPVSFLVHSEPHKSS</sequence>
<organism evidence="1 2">
    <name type="scientific">Vaccinium darrowii</name>
    <dbReference type="NCBI Taxonomy" id="229202"/>
    <lineage>
        <taxon>Eukaryota</taxon>
        <taxon>Viridiplantae</taxon>
        <taxon>Streptophyta</taxon>
        <taxon>Embryophyta</taxon>
        <taxon>Tracheophyta</taxon>
        <taxon>Spermatophyta</taxon>
        <taxon>Magnoliopsida</taxon>
        <taxon>eudicotyledons</taxon>
        <taxon>Gunneridae</taxon>
        <taxon>Pentapetalae</taxon>
        <taxon>asterids</taxon>
        <taxon>Ericales</taxon>
        <taxon>Ericaceae</taxon>
        <taxon>Vaccinioideae</taxon>
        <taxon>Vaccinieae</taxon>
        <taxon>Vaccinium</taxon>
    </lineage>
</organism>
<dbReference type="Proteomes" id="UP000828048">
    <property type="component" value="Chromosome 2"/>
</dbReference>
<name>A0ACB7X087_9ERIC</name>
<protein>
    <submittedName>
        <fullName evidence="1">Uncharacterized protein</fullName>
    </submittedName>
</protein>
<accession>A0ACB7X087</accession>
<evidence type="ECO:0000313" key="1">
    <source>
        <dbReference type="EMBL" id="KAH7834096.1"/>
    </source>
</evidence>
<proteinExistence type="predicted"/>
<keyword evidence="2" id="KW-1185">Reference proteome</keyword>
<gene>
    <name evidence="1" type="ORF">Vadar_012702</name>
</gene>
<comment type="caution">
    <text evidence="1">The sequence shown here is derived from an EMBL/GenBank/DDBJ whole genome shotgun (WGS) entry which is preliminary data.</text>
</comment>
<dbReference type="EMBL" id="CM037152">
    <property type="protein sequence ID" value="KAH7834096.1"/>
    <property type="molecule type" value="Genomic_DNA"/>
</dbReference>
<evidence type="ECO:0000313" key="2">
    <source>
        <dbReference type="Proteomes" id="UP000828048"/>
    </source>
</evidence>
<reference evidence="1 2" key="1">
    <citation type="journal article" date="2021" name="Hortic Res">
        <title>High-quality reference genome and annotation aids understanding of berry development for evergreen blueberry (Vaccinium darrowii).</title>
        <authorList>
            <person name="Yu J."/>
            <person name="Hulse-Kemp A.M."/>
            <person name="Babiker E."/>
            <person name="Staton M."/>
        </authorList>
    </citation>
    <scope>NUCLEOTIDE SEQUENCE [LARGE SCALE GENOMIC DNA]</scope>
    <source>
        <strain evidence="2">cv. NJ 8807/NJ 8810</strain>
        <tissue evidence="1">Young leaf</tissue>
    </source>
</reference>